<organism evidence="2 3">
    <name type="scientific">Enterococcus larvae</name>
    <dbReference type="NCBI Taxonomy" id="2794352"/>
    <lineage>
        <taxon>Bacteria</taxon>
        <taxon>Bacillati</taxon>
        <taxon>Bacillota</taxon>
        <taxon>Bacilli</taxon>
        <taxon>Lactobacillales</taxon>
        <taxon>Enterococcaceae</taxon>
        <taxon>Enterococcus</taxon>
    </lineage>
</organism>
<accession>A0ABS4CJV7</accession>
<comment type="caution">
    <text evidence="2">The sequence shown here is derived from an EMBL/GenBank/DDBJ whole genome shotgun (WGS) entry which is preliminary data.</text>
</comment>
<proteinExistence type="predicted"/>
<keyword evidence="1" id="KW-0812">Transmembrane</keyword>
<feature type="transmembrane region" description="Helical" evidence="1">
    <location>
        <begin position="135"/>
        <end position="152"/>
    </location>
</feature>
<evidence type="ECO:0000313" key="3">
    <source>
        <dbReference type="Proteomes" id="UP000673375"/>
    </source>
</evidence>
<dbReference type="Proteomes" id="UP000673375">
    <property type="component" value="Unassembled WGS sequence"/>
</dbReference>
<dbReference type="EMBL" id="JAEDXU010000005">
    <property type="protein sequence ID" value="MBP1046889.1"/>
    <property type="molecule type" value="Genomic_DNA"/>
</dbReference>
<protein>
    <submittedName>
        <fullName evidence="2">Uncharacterized protein</fullName>
    </submittedName>
</protein>
<gene>
    <name evidence="2" type="ORF">I6N96_11475</name>
</gene>
<feature type="transmembrane region" description="Helical" evidence="1">
    <location>
        <begin position="105"/>
        <end position="126"/>
    </location>
</feature>
<sequence length="196" mass="22480">MKQIFSSSDLFKSVIQRKVSAARKEQTQTIWHWSLLILFSMLTYAGITQQLLLIVLLIGITAIVRGPLMLLWGSIYSAMIAFFPPIALLLSLIFFVLNLDAAVKNWRVTLAGIFFYTYPFIGRLLLSHSTIDPKWLTLILLSVGITLFHFILKRLYGQGFISRPLAWAIVSMPHTLFILFLPKKIRGLRRNKPPYQ</sequence>
<dbReference type="RefSeq" id="WP_209557679.1">
    <property type="nucleotide sequence ID" value="NZ_JAEDXU010000005.1"/>
</dbReference>
<keyword evidence="3" id="KW-1185">Reference proteome</keyword>
<feature type="transmembrane region" description="Helical" evidence="1">
    <location>
        <begin position="53"/>
        <end position="72"/>
    </location>
</feature>
<feature type="transmembrane region" description="Helical" evidence="1">
    <location>
        <begin position="79"/>
        <end position="99"/>
    </location>
</feature>
<name>A0ABS4CJV7_9ENTE</name>
<keyword evidence="1" id="KW-1133">Transmembrane helix</keyword>
<evidence type="ECO:0000256" key="1">
    <source>
        <dbReference type="SAM" id="Phobius"/>
    </source>
</evidence>
<keyword evidence="1" id="KW-0472">Membrane</keyword>
<feature type="transmembrane region" description="Helical" evidence="1">
    <location>
        <begin position="164"/>
        <end position="182"/>
    </location>
</feature>
<feature type="transmembrane region" description="Helical" evidence="1">
    <location>
        <begin position="30"/>
        <end position="47"/>
    </location>
</feature>
<evidence type="ECO:0000313" key="2">
    <source>
        <dbReference type="EMBL" id="MBP1046889.1"/>
    </source>
</evidence>
<reference evidence="2 3" key="1">
    <citation type="submission" date="2020-12" db="EMBL/GenBank/DDBJ databases">
        <title>Vagococcus allomyrinae sp. nov. and Enterococcus lavae sp. nov., isolated from the larvae of Allomyrina dichotoma.</title>
        <authorList>
            <person name="Lee S.D."/>
        </authorList>
    </citation>
    <scope>NUCLEOTIDE SEQUENCE [LARGE SCALE GENOMIC DNA]</scope>
    <source>
        <strain evidence="2 3">BWM-S5</strain>
    </source>
</reference>